<dbReference type="GO" id="GO:0022857">
    <property type="term" value="F:transmembrane transporter activity"/>
    <property type="evidence" value="ECO:0007669"/>
    <property type="project" value="UniProtKB-ARBA"/>
</dbReference>
<dbReference type="Proteomes" id="UP000178870">
    <property type="component" value="Unassembled WGS sequence"/>
</dbReference>
<dbReference type="InterPro" id="IPR017871">
    <property type="entry name" value="ABC_transporter-like_CS"/>
</dbReference>
<dbReference type="Gene3D" id="3.40.50.300">
    <property type="entry name" value="P-loop containing nucleotide triphosphate hydrolases"/>
    <property type="match status" value="1"/>
</dbReference>
<comment type="similarity">
    <text evidence="1">Belongs to the ABC transporter superfamily.</text>
</comment>
<dbReference type="SUPFAM" id="SSF52540">
    <property type="entry name" value="P-loop containing nucleoside triphosphate hydrolases"/>
    <property type="match status" value="1"/>
</dbReference>
<dbReference type="GO" id="GO:0016887">
    <property type="term" value="F:ATP hydrolysis activity"/>
    <property type="evidence" value="ECO:0007669"/>
    <property type="project" value="InterPro"/>
</dbReference>
<keyword evidence="4 6" id="KW-0067">ATP-binding</keyword>
<dbReference type="CDD" id="cd03255">
    <property type="entry name" value="ABC_MJ0796_LolCDE_FtsE"/>
    <property type="match status" value="1"/>
</dbReference>
<dbReference type="EMBL" id="MGGP01000003">
    <property type="protein sequence ID" value="OGM33361.1"/>
    <property type="molecule type" value="Genomic_DNA"/>
</dbReference>
<keyword evidence="3" id="KW-0547">Nucleotide-binding</keyword>
<evidence type="ECO:0000259" key="5">
    <source>
        <dbReference type="PROSITE" id="PS50893"/>
    </source>
</evidence>
<sequence length="224" mass="25100">MIQLTKVNKVYEVADGDFYALRDINLLIKRKEYVGILGTSGSGKSTLMHIIGLLDRPSNGKVIISGQDTGRLKDADISKLRGDYIGFVFQQFNLIQKLTVLENVLLPTQYAKEKLEFNPHDYAMELLRKFAISEKAESYPNKLSGGQQQRVAIARALVMKPEIILADEPTGNLDTATGEEILKLLGTLNRDLGVTVVIVTHDQYVAKKTDRQIFVRDGMIVKKY</sequence>
<comment type="caution">
    <text evidence="6">The sequence shown here is derived from an EMBL/GenBank/DDBJ whole genome shotgun (WGS) entry which is preliminary data.</text>
</comment>
<evidence type="ECO:0000256" key="1">
    <source>
        <dbReference type="ARBA" id="ARBA00005417"/>
    </source>
</evidence>
<evidence type="ECO:0000256" key="2">
    <source>
        <dbReference type="ARBA" id="ARBA00022448"/>
    </source>
</evidence>
<keyword evidence="2" id="KW-0813">Transport</keyword>
<evidence type="ECO:0000313" key="7">
    <source>
        <dbReference type="Proteomes" id="UP000178870"/>
    </source>
</evidence>
<proteinExistence type="inferred from homology"/>
<dbReference type="Pfam" id="PF00005">
    <property type="entry name" value="ABC_tran"/>
    <property type="match status" value="1"/>
</dbReference>
<dbReference type="GO" id="GO:0005524">
    <property type="term" value="F:ATP binding"/>
    <property type="evidence" value="ECO:0007669"/>
    <property type="project" value="UniProtKB-KW"/>
</dbReference>
<dbReference type="InterPro" id="IPR003439">
    <property type="entry name" value="ABC_transporter-like_ATP-bd"/>
</dbReference>
<organism evidence="6 7">
    <name type="scientific">Candidatus Woesebacteria bacterium RIFCSPHIGHO2_01_FULL_44_21</name>
    <dbReference type="NCBI Taxonomy" id="1802503"/>
    <lineage>
        <taxon>Bacteria</taxon>
        <taxon>Candidatus Woeseibacteriota</taxon>
    </lineage>
</organism>
<dbReference type="PROSITE" id="PS00211">
    <property type="entry name" value="ABC_TRANSPORTER_1"/>
    <property type="match status" value="1"/>
</dbReference>
<name>A0A1F7Z1I6_9BACT</name>
<dbReference type="InterPro" id="IPR017911">
    <property type="entry name" value="MacB-like_ATP-bd"/>
</dbReference>
<dbReference type="GO" id="GO:0098796">
    <property type="term" value="C:membrane protein complex"/>
    <property type="evidence" value="ECO:0007669"/>
    <property type="project" value="UniProtKB-ARBA"/>
</dbReference>
<dbReference type="SMART" id="SM00382">
    <property type="entry name" value="AAA"/>
    <property type="match status" value="1"/>
</dbReference>
<dbReference type="FunFam" id="3.40.50.300:FF:000032">
    <property type="entry name" value="Export ABC transporter ATP-binding protein"/>
    <property type="match status" value="1"/>
</dbReference>
<dbReference type="PROSITE" id="PS50893">
    <property type="entry name" value="ABC_TRANSPORTER_2"/>
    <property type="match status" value="1"/>
</dbReference>
<dbReference type="PANTHER" id="PTHR42798:SF2">
    <property type="entry name" value="ABC TRANSPORTER ATP-BINDING PROTEIN MG467-RELATED"/>
    <property type="match status" value="1"/>
</dbReference>
<reference evidence="6 7" key="1">
    <citation type="journal article" date="2016" name="Nat. Commun.">
        <title>Thousands of microbial genomes shed light on interconnected biogeochemical processes in an aquifer system.</title>
        <authorList>
            <person name="Anantharaman K."/>
            <person name="Brown C.T."/>
            <person name="Hug L.A."/>
            <person name="Sharon I."/>
            <person name="Castelle C.J."/>
            <person name="Probst A.J."/>
            <person name="Thomas B.C."/>
            <person name="Singh A."/>
            <person name="Wilkins M.J."/>
            <person name="Karaoz U."/>
            <person name="Brodie E.L."/>
            <person name="Williams K.H."/>
            <person name="Hubbard S.S."/>
            <person name="Banfield J.F."/>
        </authorList>
    </citation>
    <scope>NUCLEOTIDE SEQUENCE [LARGE SCALE GENOMIC DNA]</scope>
</reference>
<dbReference type="AlphaFoldDB" id="A0A1F7Z1I6"/>
<dbReference type="InterPro" id="IPR003593">
    <property type="entry name" value="AAA+_ATPase"/>
</dbReference>
<evidence type="ECO:0000256" key="4">
    <source>
        <dbReference type="ARBA" id="ARBA00022840"/>
    </source>
</evidence>
<gene>
    <name evidence="6" type="ORF">A2803_04135</name>
</gene>
<feature type="domain" description="ABC transporter" evidence="5">
    <location>
        <begin position="2"/>
        <end position="224"/>
    </location>
</feature>
<accession>A0A1F7Z1I6</accession>
<dbReference type="InterPro" id="IPR027417">
    <property type="entry name" value="P-loop_NTPase"/>
</dbReference>
<evidence type="ECO:0000256" key="3">
    <source>
        <dbReference type="ARBA" id="ARBA00022741"/>
    </source>
</evidence>
<evidence type="ECO:0000313" key="6">
    <source>
        <dbReference type="EMBL" id="OGM33361.1"/>
    </source>
</evidence>
<protein>
    <submittedName>
        <fullName evidence="6">ABC transporter ATP-binding protein</fullName>
    </submittedName>
</protein>
<dbReference type="PANTHER" id="PTHR42798">
    <property type="entry name" value="LIPOPROTEIN-RELEASING SYSTEM ATP-BINDING PROTEIN LOLD"/>
    <property type="match status" value="1"/>
</dbReference>